<dbReference type="EMBL" id="SDMP01000013">
    <property type="protein sequence ID" value="RYR21239.1"/>
    <property type="molecule type" value="Genomic_DNA"/>
</dbReference>
<protein>
    <recommendedName>
        <fullName evidence="3">Protein FAR1-RELATED SEQUENCE</fullName>
    </recommendedName>
</protein>
<evidence type="ECO:0008006" key="3">
    <source>
        <dbReference type="Google" id="ProtNLM"/>
    </source>
</evidence>
<reference evidence="1 2" key="1">
    <citation type="submission" date="2019-01" db="EMBL/GenBank/DDBJ databases">
        <title>Sequencing of cultivated peanut Arachis hypogaea provides insights into genome evolution and oil improvement.</title>
        <authorList>
            <person name="Chen X."/>
        </authorList>
    </citation>
    <scope>NUCLEOTIDE SEQUENCE [LARGE SCALE GENOMIC DNA]</scope>
    <source>
        <strain evidence="2">cv. Fuhuasheng</strain>
        <tissue evidence="1">Leaves</tissue>
    </source>
</reference>
<dbReference type="Proteomes" id="UP000289738">
    <property type="component" value="Chromosome B03"/>
</dbReference>
<name>A0A445A489_ARAHY</name>
<evidence type="ECO:0000313" key="1">
    <source>
        <dbReference type="EMBL" id="RYR21239.1"/>
    </source>
</evidence>
<accession>A0A445A489</accession>
<evidence type="ECO:0000313" key="2">
    <source>
        <dbReference type="Proteomes" id="UP000289738"/>
    </source>
</evidence>
<keyword evidence="2" id="KW-1185">Reference proteome</keyword>
<comment type="caution">
    <text evidence="1">The sequence shown here is derived from an EMBL/GenBank/DDBJ whole genome shotgun (WGS) entry which is preliminary data.</text>
</comment>
<gene>
    <name evidence="1" type="ORF">Ahy_B03g066525</name>
</gene>
<sequence length="157" mass="18758">MSIRHTIENNEKTRIRPTAGGHRELSLIEKDVRNYIMREVRNVLKLEDAREFGKYLLRMKEKNQNFFLQESFDKSWNDFRMKYGVGDNKWLSSNGVFSRINAFRRSSFMNFSLSRSPLLGQNEKHKKKREHACKFITRNSSLIQFIKQYNNCLGSRK</sequence>
<proteinExistence type="predicted"/>
<organism evidence="1 2">
    <name type="scientific">Arachis hypogaea</name>
    <name type="common">Peanut</name>
    <dbReference type="NCBI Taxonomy" id="3818"/>
    <lineage>
        <taxon>Eukaryota</taxon>
        <taxon>Viridiplantae</taxon>
        <taxon>Streptophyta</taxon>
        <taxon>Embryophyta</taxon>
        <taxon>Tracheophyta</taxon>
        <taxon>Spermatophyta</taxon>
        <taxon>Magnoliopsida</taxon>
        <taxon>eudicotyledons</taxon>
        <taxon>Gunneridae</taxon>
        <taxon>Pentapetalae</taxon>
        <taxon>rosids</taxon>
        <taxon>fabids</taxon>
        <taxon>Fabales</taxon>
        <taxon>Fabaceae</taxon>
        <taxon>Papilionoideae</taxon>
        <taxon>50 kb inversion clade</taxon>
        <taxon>dalbergioids sensu lato</taxon>
        <taxon>Dalbergieae</taxon>
        <taxon>Pterocarpus clade</taxon>
        <taxon>Arachis</taxon>
    </lineage>
</organism>
<dbReference type="AlphaFoldDB" id="A0A445A489"/>